<evidence type="ECO:0000256" key="10">
    <source>
        <dbReference type="ARBA" id="ARBA00023033"/>
    </source>
</evidence>
<comment type="cofactor">
    <cofactor evidence="1 12">
        <name>heme</name>
        <dbReference type="ChEBI" id="CHEBI:30413"/>
    </cofactor>
</comment>
<accession>A0A835K0Z5</accession>
<comment type="subcellular location">
    <subcellularLocation>
        <location evidence="2">Membrane</location>
        <topology evidence="2">Single-pass membrane protein</topology>
    </subcellularLocation>
</comment>
<dbReference type="InterPro" id="IPR017972">
    <property type="entry name" value="Cyt_P450_CS"/>
</dbReference>
<protein>
    <recommendedName>
        <fullName evidence="17">Cytochrome P450</fullName>
    </recommendedName>
</protein>
<evidence type="ECO:0000256" key="7">
    <source>
        <dbReference type="ARBA" id="ARBA00022989"/>
    </source>
</evidence>
<dbReference type="PANTHER" id="PTHR24298">
    <property type="entry name" value="FLAVONOID 3'-MONOOXYGENASE-RELATED"/>
    <property type="match status" value="1"/>
</dbReference>
<gene>
    <name evidence="15" type="ORF">SADUNF_Sadunf07G0077600</name>
</gene>
<feature type="transmembrane region" description="Helical" evidence="14">
    <location>
        <begin position="6"/>
        <end position="25"/>
    </location>
</feature>
<keyword evidence="16" id="KW-1185">Reference proteome</keyword>
<dbReference type="PRINTS" id="PR00385">
    <property type="entry name" value="P450"/>
</dbReference>
<dbReference type="Gene3D" id="1.10.630.10">
    <property type="entry name" value="Cytochrome P450"/>
    <property type="match status" value="1"/>
</dbReference>
<dbReference type="FunFam" id="1.10.630.10:FF:000012">
    <property type="entry name" value="Cytochrome P450 family protein"/>
    <property type="match status" value="1"/>
</dbReference>
<evidence type="ECO:0000256" key="14">
    <source>
        <dbReference type="SAM" id="Phobius"/>
    </source>
</evidence>
<keyword evidence="7 14" id="KW-1133">Transmembrane helix</keyword>
<evidence type="ECO:0000256" key="12">
    <source>
        <dbReference type="PIRSR" id="PIRSR602401-1"/>
    </source>
</evidence>
<dbReference type="OrthoDB" id="1055148at2759"/>
<dbReference type="PROSITE" id="PS00086">
    <property type="entry name" value="CYTOCHROME_P450"/>
    <property type="match status" value="1"/>
</dbReference>
<keyword evidence="6 12" id="KW-0479">Metal-binding</keyword>
<evidence type="ECO:0000313" key="15">
    <source>
        <dbReference type="EMBL" id="KAF9678837.1"/>
    </source>
</evidence>
<dbReference type="EMBL" id="JADGMS010000007">
    <property type="protein sequence ID" value="KAF9678837.1"/>
    <property type="molecule type" value="Genomic_DNA"/>
</dbReference>
<keyword evidence="10 13" id="KW-0503">Monooxygenase</keyword>
<dbReference type="Proteomes" id="UP000657918">
    <property type="component" value="Unassembled WGS sequence"/>
</dbReference>
<dbReference type="CDD" id="cd11075">
    <property type="entry name" value="CYP77_89"/>
    <property type="match status" value="1"/>
</dbReference>
<dbReference type="PANTHER" id="PTHR24298:SF800">
    <property type="entry name" value="CYTOCHROME P450 89A2-RELATED"/>
    <property type="match status" value="1"/>
</dbReference>
<dbReference type="GO" id="GO:0016020">
    <property type="term" value="C:membrane"/>
    <property type="evidence" value="ECO:0007669"/>
    <property type="project" value="UniProtKB-SubCell"/>
</dbReference>
<dbReference type="SUPFAM" id="SSF48264">
    <property type="entry name" value="Cytochrome P450"/>
    <property type="match status" value="1"/>
</dbReference>
<sequence>MESWFLILVSISISFFLKIVFNNFLTSKKLPPGPLAFPFIGNLLWFRMSAFKAEAILRSLHAKFGPMVTLRIGTRTAIFVADRNLAHEALIQSSAVYADRPPAVATRRLINSNLQVINSSPYGPTWRLLRRNLTAEILHPSRVKSYTHARNWVLQILQNRFESQAKAGRPICAMEHFQHAMFCLLVLMCFGDKLDEDQIKRIKEVQRKMIVDFSKFNILNFWPRVTKILLRNRWKELFDLRKCQDDVLIPLIRARKMAKEERVNKSKEDKKDYEDEYVLSYVDTLLDLELPEEKRKLKEEEMVSFCSEFLNAGTDTTSTALQWIMANLVKYPQIQEKLFMEIKGVVQDGEESIKEEELQKMPYLKAVILEGLRRHPPAHFVLPHAVTEDVILGKYVVPKDGTINFMVAEMGWDPEVWEDPMAFKPERFLESGGETFDITGSREIKMMPFGAGRRICPGYGLAMLHLEYFVANLIWKFEWKAVDGDDVDLSEKEEFTVVMKNPLQAQLCPRLK</sequence>
<proteinExistence type="inferred from homology"/>
<dbReference type="InterPro" id="IPR036396">
    <property type="entry name" value="Cyt_P450_sf"/>
</dbReference>
<reference evidence="15 16" key="1">
    <citation type="submission" date="2020-10" db="EMBL/GenBank/DDBJ databases">
        <title>Plant Genome Project.</title>
        <authorList>
            <person name="Zhang R.-G."/>
        </authorList>
    </citation>
    <scope>NUCLEOTIDE SEQUENCE [LARGE SCALE GENOMIC DNA]</scope>
    <source>
        <strain evidence="15">FAFU-HL-1</strain>
        <tissue evidence="15">Leaf</tissue>
    </source>
</reference>
<dbReference type="GO" id="GO:0016709">
    <property type="term" value="F:oxidoreductase activity, acting on paired donors, with incorporation or reduction of molecular oxygen, NAD(P)H as one donor, and incorporation of one atom of oxygen"/>
    <property type="evidence" value="ECO:0007669"/>
    <property type="project" value="TreeGrafter"/>
</dbReference>
<evidence type="ECO:0000256" key="13">
    <source>
        <dbReference type="RuleBase" id="RU000461"/>
    </source>
</evidence>
<name>A0A835K0Z5_9ROSI</name>
<dbReference type="GO" id="GO:0020037">
    <property type="term" value="F:heme binding"/>
    <property type="evidence" value="ECO:0007669"/>
    <property type="project" value="InterPro"/>
</dbReference>
<evidence type="ECO:0000313" key="16">
    <source>
        <dbReference type="Proteomes" id="UP000657918"/>
    </source>
</evidence>
<evidence type="ECO:0000256" key="6">
    <source>
        <dbReference type="ARBA" id="ARBA00022723"/>
    </source>
</evidence>
<feature type="binding site" description="axial binding residue" evidence="12">
    <location>
        <position position="456"/>
    </location>
    <ligand>
        <name>heme</name>
        <dbReference type="ChEBI" id="CHEBI:30413"/>
    </ligand>
    <ligandPart>
        <name>Fe</name>
        <dbReference type="ChEBI" id="CHEBI:18248"/>
    </ligandPart>
</feature>
<evidence type="ECO:0000256" key="8">
    <source>
        <dbReference type="ARBA" id="ARBA00023002"/>
    </source>
</evidence>
<keyword evidence="4 12" id="KW-0349">Heme</keyword>
<evidence type="ECO:0000256" key="3">
    <source>
        <dbReference type="ARBA" id="ARBA00010617"/>
    </source>
</evidence>
<dbReference type="InterPro" id="IPR001128">
    <property type="entry name" value="Cyt_P450"/>
</dbReference>
<dbReference type="PRINTS" id="PR00463">
    <property type="entry name" value="EP450I"/>
</dbReference>
<evidence type="ECO:0000256" key="4">
    <source>
        <dbReference type="ARBA" id="ARBA00022617"/>
    </source>
</evidence>
<evidence type="ECO:0000256" key="11">
    <source>
        <dbReference type="ARBA" id="ARBA00023136"/>
    </source>
</evidence>
<keyword evidence="11 14" id="KW-0472">Membrane</keyword>
<evidence type="ECO:0008006" key="17">
    <source>
        <dbReference type="Google" id="ProtNLM"/>
    </source>
</evidence>
<keyword evidence="8 13" id="KW-0560">Oxidoreductase</keyword>
<evidence type="ECO:0000256" key="1">
    <source>
        <dbReference type="ARBA" id="ARBA00001971"/>
    </source>
</evidence>
<evidence type="ECO:0000256" key="5">
    <source>
        <dbReference type="ARBA" id="ARBA00022692"/>
    </source>
</evidence>
<keyword evidence="9 12" id="KW-0408">Iron</keyword>
<dbReference type="AlphaFoldDB" id="A0A835K0Z5"/>
<keyword evidence="5 14" id="KW-0812">Transmembrane</keyword>
<evidence type="ECO:0000256" key="9">
    <source>
        <dbReference type="ARBA" id="ARBA00023004"/>
    </source>
</evidence>
<evidence type="ECO:0000256" key="2">
    <source>
        <dbReference type="ARBA" id="ARBA00004167"/>
    </source>
</evidence>
<dbReference type="GO" id="GO:0005506">
    <property type="term" value="F:iron ion binding"/>
    <property type="evidence" value="ECO:0007669"/>
    <property type="project" value="InterPro"/>
</dbReference>
<comment type="caution">
    <text evidence="15">The sequence shown here is derived from an EMBL/GenBank/DDBJ whole genome shotgun (WGS) entry which is preliminary data.</text>
</comment>
<dbReference type="InterPro" id="IPR051103">
    <property type="entry name" value="Plant_metabolite_P450s"/>
</dbReference>
<comment type="similarity">
    <text evidence="3 13">Belongs to the cytochrome P450 family.</text>
</comment>
<dbReference type="InterPro" id="IPR002401">
    <property type="entry name" value="Cyt_P450_E_grp-I"/>
</dbReference>
<dbReference type="Pfam" id="PF00067">
    <property type="entry name" value="p450"/>
    <property type="match status" value="1"/>
</dbReference>
<organism evidence="15 16">
    <name type="scientific">Salix dunnii</name>
    <dbReference type="NCBI Taxonomy" id="1413687"/>
    <lineage>
        <taxon>Eukaryota</taxon>
        <taxon>Viridiplantae</taxon>
        <taxon>Streptophyta</taxon>
        <taxon>Embryophyta</taxon>
        <taxon>Tracheophyta</taxon>
        <taxon>Spermatophyta</taxon>
        <taxon>Magnoliopsida</taxon>
        <taxon>eudicotyledons</taxon>
        <taxon>Gunneridae</taxon>
        <taxon>Pentapetalae</taxon>
        <taxon>rosids</taxon>
        <taxon>fabids</taxon>
        <taxon>Malpighiales</taxon>
        <taxon>Salicaceae</taxon>
        <taxon>Saliceae</taxon>
        <taxon>Salix</taxon>
    </lineage>
</organism>